<protein>
    <recommendedName>
        <fullName evidence="3">N-acetyltransferase domain-containing protein</fullName>
    </recommendedName>
</protein>
<accession>A0ABT9XFX5</accession>
<comment type="caution">
    <text evidence="1">The sequence shown here is derived from an EMBL/GenBank/DDBJ whole genome shotgun (WGS) entry which is preliminary data.</text>
</comment>
<sequence length="210" mass="23989">MKGSPFRRLVQASRHFMANAQSTVPEWQDLVWHDALADQEIVTRMVDDKRLRPVIQSVAESWLSQERWLHTQPERHAAEEESAPLAHILLEIWQGELGAQPMPEVVIAEAGAAPLGVLCGYRDYGQKYFFIEHVALHPALRATSPRQLWRNAAGERVCQRLVEAAVDISHRLGFFGWTACAPAPGTESAWNQLKFYRHDDLTFRRMGYFT</sequence>
<evidence type="ECO:0008006" key="3">
    <source>
        <dbReference type="Google" id="ProtNLM"/>
    </source>
</evidence>
<proteinExistence type="predicted"/>
<name>A0ABT9XFX5_9BACL</name>
<gene>
    <name evidence="1" type="ORF">J2S03_000468</name>
</gene>
<dbReference type="EMBL" id="JAUSTP010000002">
    <property type="protein sequence ID" value="MDQ0188656.1"/>
    <property type="molecule type" value="Genomic_DNA"/>
</dbReference>
<keyword evidence="2" id="KW-1185">Reference proteome</keyword>
<dbReference type="Proteomes" id="UP001232973">
    <property type="component" value="Unassembled WGS sequence"/>
</dbReference>
<reference evidence="1 2" key="1">
    <citation type="submission" date="2023-07" db="EMBL/GenBank/DDBJ databases">
        <title>Genomic Encyclopedia of Type Strains, Phase IV (KMG-IV): sequencing the most valuable type-strain genomes for metagenomic binning, comparative biology and taxonomic classification.</title>
        <authorList>
            <person name="Goeker M."/>
        </authorList>
    </citation>
    <scope>NUCLEOTIDE SEQUENCE [LARGE SCALE GENOMIC DNA]</scope>
    <source>
        <strain evidence="1 2">DSM 4006</strain>
    </source>
</reference>
<organism evidence="1 2">
    <name type="scientific">Alicyclobacillus cycloheptanicus</name>
    <dbReference type="NCBI Taxonomy" id="1457"/>
    <lineage>
        <taxon>Bacteria</taxon>
        <taxon>Bacillati</taxon>
        <taxon>Bacillota</taxon>
        <taxon>Bacilli</taxon>
        <taxon>Bacillales</taxon>
        <taxon>Alicyclobacillaceae</taxon>
        <taxon>Alicyclobacillus</taxon>
    </lineage>
</organism>
<evidence type="ECO:0000313" key="2">
    <source>
        <dbReference type="Proteomes" id="UP001232973"/>
    </source>
</evidence>
<dbReference type="RefSeq" id="WP_274455356.1">
    <property type="nucleotide sequence ID" value="NZ_CP067097.1"/>
</dbReference>
<evidence type="ECO:0000313" key="1">
    <source>
        <dbReference type="EMBL" id="MDQ0188656.1"/>
    </source>
</evidence>